<evidence type="ECO:0000256" key="2">
    <source>
        <dbReference type="ARBA" id="ARBA00005766"/>
    </source>
</evidence>
<dbReference type="eggNOG" id="KOG3944">
    <property type="taxonomic scope" value="Eukaryota"/>
</dbReference>
<evidence type="ECO:0000256" key="3">
    <source>
        <dbReference type="ARBA" id="ARBA00022448"/>
    </source>
</evidence>
<feature type="transmembrane region" description="Helical" evidence="17">
    <location>
        <begin position="93"/>
        <end position="118"/>
    </location>
</feature>
<reference evidence="18" key="2">
    <citation type="submission" date="2025-08" db="UniProtKB">
        <authorList>
            <consortium name="Ensembl"/>
        </authorList>
    </citation>
    <scope>IDENTIFICATION</scope>
</reference>
<evidence type="ECO:0000256" key="10">
    <source>
        <dbReference type="ARBA" id="ARBA00023065"/>
    </source>
</evidence>
<evidence type="ECO:0000256" key="1">
    <source>
        <dbReference type="ARBA" id="ARBA00004477"/>
    </source>
</evidence>
<dbReference type="AlphaFoldDB" id="M3XKN7"/>
<dbReference type="KEGG" id="lcm:102345353"/>
<dbReference type="OMA" id="HNELLRP"/>
<sequence>MELLSALKLDQLSLHFSKISLYPYFDMAHYIVSVMALREQLGVQEVARRSPIACWFSAMIYCFGGAFLSAILLGVPPIEVLSKNHTILLASTVWYMVFYCPQDMAYSFCAFLPIRLVVTGMKEVTRTWKVLTGVNDASRRYTDAPLVMIVIGWTRGAGGSLMSNFEQLIRGIWRPESNELLNMSQTTRVTLFGAILFTCQKIQLLPIAKHHLMLMYAVFCVITKVTMMLTGSEVSPLAPLESMLGWLFSNQIKTDLQANSNATNMAFCNANKAPSQNRPAVATSGTEDEKTNGNTRKSHKLE</sequence>
<dbReference type="Pfam" id="PF05197">
    <property type="entry name" value="TRIC"/>
    <property type="match status" value="1"/>
</dbReference>
<dbReference type="EMBL" id="AFYH01204041">
    <property type="status" value="NOT_ANNOTATED_CDS"/>
    <property type="molecule type" value="Genomic_DNA"/>
</dbReference>
<dbReference type="GO" id="GO:0005267">
    <property type="term" value="F:potassium channel activity"/>
    <property type="evidence" value="ECO:0007669"/>
    <property type="project" value="UniProtKB-KW"/>
</dbReference>
<evidence type="ECO:0000313" key="18">
    <source>
        <dbReference type="Ensembl" id="ENSLACP00000023293.1"/>
    </source>
</evidence>
<evidence type="ECO:0000256" key="17">
    <source>
        <dbReference type="SAM" id="Phobius"/>
    </source>
</evidence>
<dbReference type="RefSeq" id="XP_006009200.1">
    <property type="nucleotide sequence ID" value="XM_006009138.3"/>
</dbReference>
<dbReference type="InParanoid" id="M3XKN7"/>
<accession>M3XKN7</accession>
<dbReference type="PANTHER" id="PTHR12454:SF5">
    <property type="entry name" value="TRIMERIC INTRACELLULAR CATION CHANNEL TYPE B"/>
    <property type="match status" value="1"/>
</dbReference>
<keyword evidence="8" id="KW-0630">Potassium</keyword>
<reference evidence="18" key="3">
    <citation type="submission" date="2025-09" db="UniProtKB">
        <authorList>
            <consortium name="Ensembl"/>
        </authorList>
    </citation>
    <scope>IDENTIFICATION</scope>
</reference>
<dbReference type="GeneTree" id="ENSGT00390000018845"/>
<comment type="subunit">
    <text evidence="15">Homotrimer; conformation seems to be controled by binding to diacylglycerol (DAG).</text>
</comment>
<feature type="transmembrane region" description="Helical" evidence="17">
    <location>
        <begin position="50"/>
        <end position="73"/>
    </location>
</feature>
<evidence type="ECO:0000256" key="4">
    <source>
        <dbReference type="ARBA" id="ARBA00022538"/>
    </source>
</evidence>
<dbReference type="HOGENOM" id="CLU_076376_0_0_1"/>
<evidence type="ECO:0000256" key="15">
    <source>
        <dbReference type="ARBA" id="ARBA00047059"/>
    </source>
</evidence>
<comment type="catalytic activity">
    <reaction evidence="13">
        <text>K(+)(in) = K(+)(out)</text>
        <dbReference type="Rhea" id="RHEA:29463"/>
        <dbReference type="ChEBI" id="CHEBI:29103"/>
    </reaction>
</comment>
<dbReference type="EMBL" id="AFYH01204042">
    <property type="status" value="NOT_ANNOTATED_CDS"/>
    <property type="molecule type" value="Genomic_DNA"/>
</dbReference>
<comment type="subcellular location">
    <subcellularLocation>
        <location evidence="1">Endoplasmic reticulum membrane</location>
        <topology evidence="1">Multi-pass membrane protein</topology>
    </subcellularLocation>
</comment>
<keyword evidence="3" id="KW-0813">Transport</keyword>
<dbReference type="Proteomes" id="UP000008672">
    <property type="component" value="Unassembled WGS sequence"/>
</dbReference>
<dbReference type="STRING" id="7897.ENSLACP00000023293"/>
<dbReference type="EMBL" id="AFYH01204050">
    <property type="status" value="NOT_ANNOTATED_CDS"/>
    <property type="molecule type" value="Genomic_DNA"/>
</dbReference>
<evidence type="ECO:0000256" key="5">
    <source>
        <dbReference type="ARBA" id="ARBA00022692"/>
    </source>
</evidence>
<dbReference type="GeneID" id="102345353"/>
<evidence type="ECO:0000256" key="13">
    <source>
        <dbReference type="ARBA" id="ARBA00034430"/>
    </source>
</evidence>
<dbReference type="EMBL" id="AFYH01204047">
    <property type="status" value="NOT_ANNOTATED_CDS"/>
    <property type="molecule type" value="Genomic_DNA"/>
</dbReference>
<comment type="function">
    <text evidence="14">Intracellular monovalent cation channel required for maintenance of rapid intracellular calcium release. Acts as a potassium counter-ion channel that functions in synchronization with calcium release from intracellular stores. Activated by increased cytosolic Ca(2+) levels.</text>
</comment>
<dbReference type="FunCoup" id="M3XKN7">
    <property type="interactions" value="1281"/>
</dbReference>
<evidence type="ECO:0000256" key="16">
    <source>
        <dbReference type="SAM" id="MobiDB-lite"/>
    </source>
</evidence>
<keyword evidence="4" id="KW-0633">Potassium transport</keyword>
<protein>
    <submittedName>
        <fullName evidence="18">Transmembrane protein 38B</fullName>
    </submittedName>
</protein>
<dbReference type="CTD" id="55151"/>
<dbReference type="OrthoDB" id="195817at2759"/>
<dbReference type="GO" id="GO:0005789">
    <property type="term" value="C:endoplasmic reticulum membrane"/>
    <property type="evidence" value="ECO:0007669"/>
    <property type="project" value="UniProtKB-SubCell"/>
</dbReference>
<dbReference type="GO" id="GO:0042802">
    <property type="term" value="F:identical protein binding"/>
    <property type="evidence" value="ECO:0007669"/>
    <property type="project" value="InterPro"/>
</dbReference>
<dbReference type="EMBL" id="AFYH01204046">
    <property type="status" value="NOT_ANNOTATED_CDS"/>
    <property type="molecule type" value="Genomic_DNA"/>
</dbReference>
<dbReference type="PANTHER" id="PTHR12454">
    <property type="entry name" value="TRIMERIC INTRACELLULAR CATION CHANNEL"/>
    <property type="match status" value="1"/>
</dbReference>
<evidence type="ECO:0000256" key="9">
    <source>
        <dbReference type="ARBA" id="ARBA00022989"/>
    </source>
</evidence>
<keyword evidence="9 17" id="KW-1133">Transmembrane helix</keyword>
<dbReference type="EMBL" id="AFYH01204049">
    <property type="status" value="NOT_ANNOTATED_CDS"/>
    <property type="molecule type" value="Genomic_DNA"/>
</dbReference>
<keyword evidence="19" id="KW-1185">Reference proteome</keyword>
<dbReference type="EMBL" id="AFYH01204043">
    <property type="status" value="NOT_ANNOTATED_CDS"/>
    <property type="molecule type" value="Genomic_DNA"/>
</dbReference>
<name>M3XKN7_LATCH</name>
<keyword evidence="6" id="KW-0256">Endoplasmic reticulum</keyword>
<comment type="similarity">
    <text evidence="2">Belongs to the TMEM38 family.</text>
</comment>
<proteinExistence type="inferred from homology"/>
<evidence type="ECO:0000256" key="14">
    <source>
        <dbReference type="ARBA" id="ARBA00045968"/>
    </source>
</evidence>
<keyword evidence="5 17" id="KW-0812">Transmembrane</keyword>
<evidence type="ECO:0000256" key="8">
    <source>
        <dbReference type="ARBA" id="ARBA00022958"/>
    </source>
</evidence>
<dbReference type="EMBL" id="AFYH01204044">
    <property type="status" value="NOT_ANNOTATED_CDS"/>
    <property type="molecule type" value="Genomic_DNA"/>
</dbReference>
<evidence type="ECO:0000256" key="12">
    <source>
        <dbReference type="ARBA" id="ARBA00023303"/>
    </source>
</evidence>
<evidence type="ECO:0000313" key="19">
    <source>
        <dbReference type="Proteomes" id="UP000008672"/>
    </source>
</evidence>
<keyword evidence="11 17" id="KW-0472">Membrane</keyword>
<gene>
    <name evidence="18" type="primary">TMEM38B</name>
</gene>
<feature type="region of interest" description="Disordered" evidence="16">
    <location>
        <begin position="270"/>
        <end position="302"/>
    </location>
</feature>
<dbReference type="Ensembl" id="ENSLACT00000025638.1">
    <property type="protein sequence ID" value="ENSLACP00000023293.1"/>
    <property type="gene ID" value="ENSLACG00000022625.1"/>
</dbReference>
<dbReference type="InterPro" id="IPR007866">
    <property type="entry name" value="TRIC_channel"/>
</dbReference>
<dbReference type="EMBL" id="AFYH01204045">
    <property type="status" value="NOT_ANNOTATED_CDS"/>
    <property type="molecule type" value="Genomic_DNA"/>
</dbReference>
<evidence type="ECO:0000256" key="7">
    <source>
        <dbReference type="ARBA" id="ARBA00022826"/>
    </source>
</evidence>
<keyword evidence="12" id="KW-0407">Ion channel</keyword>
<dbReference type="EMBL" id="AFYH01204048">
    <property type="status" value="NOT_ANNOTATED_CDS"/>
    <property type="molecule type" value="Genomic_DNA"/>
</dbReference>
<organism evidence="18 19">
    <name type="scientific">Latimeria chalumnae</name>
    <name type="common">Coelacanth</name>
    <dbReference type="NCBI Taxonomy" id="7897"/>
    <lineage>
        <taxon>Eukaryota</taxon>
        <taxon>Metazoa</taxon>
        <taxon>Chordata</taxon>
        <taxon>Craniata</taxon>
        <taxon>Vertebrata</taxon>
        <taxon>Euteleostomi</taxon>
        <taxon>Coelacanthiformes</taxon>
        <taxon>Coelacanthidae</taxon>
        <taxon>Latimeria</taxon>
    </lineage>
</organism>
<evidence type="ECO:0000256" key="6">
    <source>
        <dbReference type="ARBA" id="ARBA00022824"/>
    </source>
</evidence>
<reference evidence="19" key="1">
    <citation type="submission" date="2011-08" db="EMBL/GenBank/DDBJ databases">
        <title>The draft genome of Latimeria chalumnae.</title>
        <authorList>
            <person name="Di Palma F."/>
            <person name="Alfoldi J."/>
            <person name="Johnson J."/>
            <person name="Berlin A."/>
            <person name="Gnerre S."/>
            <person name="Jaffe D."/>
            <person name="MacCallum I."/>
            <person name="Young S."/>
            <person name="Walker B.J."/>
            <person name="Lander E."/>
            <person name="Lindblad-Toh K."/>
        </authorList>
    </citation>
    <scope>NUCLEOTIDE SEQUENCE [LARGE SCALE GENOMIC DNA]</scope>
    <source>
        <strain evidence="19">Wild caught</strain>
    </source>
</reference>
<evidence type="ECO:0000256" key="11">
    <source>
        <dbReference type="ARBA" id="ARBA00023136"/>
    </source>
</evidence>
<keyword evidence="10" id="KW-0406">Ion transport</keyword>
<keyword evidence="7" id="KW-0631">Potassium channel</keyword>